<keyword evidence="8" id="KW-1185">Reference proteome</keyword>
<evidence type="ECO:0000313" key="7">
    <source>
        <dbReference type="EMBL" id="CRX37599.1"/>
    </source>
</evidence>
<evidence type="ECO:0000256" key="4">
    <source>
        <dbReference type="ARBA" id="ARBA00023002"/>
    </source>
</evidence>
<evidence type="ECO:0000313" key="8">
    <source>
        <dbReference type="Proteomes" id="UP000220251"/>
    </source>
</evidence>
<dbReference type="AlphaFoldDB" id="A0A0H5DQ09"/>
<dbReference type="SUPFAM" id="SSF53383">
    <property type="entry name" value="PLP-dependent transferases"/>
    <property type="match status" value="1"/>
</dbReference>
<protein>
    <recommendedName>
        <fullName evidence="2">glycine dehydrogenase (aminomethyl-transferring)</fullName>
        <ecNumber evidence="2">1.4.4.2</ecNumber>
    </recommendedName>
</protein>
<sequence length="479" mass="52526">MNSAVTIFEKSQEGQKAYSLPYPEAAFSALLPPVELEREEELPLPQIAEIDIIRHYSTLSRNNLGIDTTFYPLGSCTMKLNPKANDEAASNPGFVKAHPLSDDIQVQGCLRIIYELIEDLSAITGMHGGSLAPAAGAQGEFAGLKIIEAYHRSRGERRPEVLIPDSAHGTNPASAALVGLKTIPIRSGVDGDLDMEMLKEKLSSNTAALMLTNPSTLGLFSKNILQISSLVHDKGGLLYYDGANLNAILNVARPGDMGFDVMHLNLHKTFSTPHGGGGPGSGPVLVKDFLKEFLPLPRVIKEKDGFRRDFTEGQSIGRVASFQGNFGVYLRAYLYIKLLGMKGLRHVAENAVLNANYLKTLLAKEVNVPFQGPCMHEFVIQCDSFLEEGVRALDIAKRLLDYGFYSPTVYFPLIIKECMLVEPTETESKRTLDAFAAAFTRIIEEIREDPDLVKSAPHKMSVKRLDEVQAARQPVLTAL</sequence>
<reference evidence="8" key="1">
    <citation type="submission" date="2015-06" db="EMBL/GenBank/DDBJ databases">
        <authorList>
            <person name="Bertelli C."/>
        </authorList>
    </citation>
    <scope>NUCLEOTIDE SEQUENCE [LARGE SCALE GENOMIC DNA]</scope>
    <source>
        <strain evidence="8">CRIB-30</strain>
    </source>
</reference>
<dbReference type="Proteomes" id="UP000220251">
    <property type="component" value="Unassembled WGS sequence"/>
</dbReference>
<dbReference type="GO" id="GO:0030170">
    <property type="term" value="F:pyridoxal phosphate binding"/>
    <property type="evidence" value="ECO:0007669"/>
    <property type="project" value="TreeGrafter"/>
</dbReference>
<proteinExistence type="predicted"/>
<comment type="function">
    <text evidence="1">The glycine cleavage system catalyzes the degradation of glycine. The P protein binds the alpha-amino group of glycine through its pyridoxal phosphate cofactor; CO(2) is released and the remaining methylamine moiety is then transferred to the lipoamide cofactor of the H protein.</text>
</comment>
<dbReference type="FunFam" id="3.90.1150.10:FF:000014">
    <property type="entry name" value="Probable glycine dehydrogenase (decarboxylating) subunit 2"/>
    <property type="match status" value="1"/>
</dbReference>
<evidence type="ECO:0000256" key="3">
    <source>
        <dbReference type="ARBA" id="ARBA00022898"/>
    </source>
</evidence>
<name>A0A0H5DQ09_9BACT</name>
<evidence type="ECO:0000256" key="2">
    <source>
        <dbReference type="ARBA" id="ARBA00012134"/>
    </source>
</evidence>
<keyword evidence="3" id="KW-0663">Pyridoxal phosphate</keyword>
<dbReference type="GO" id="GO:0016594">
    <property type="term" value="F:glycine binding"/>
    <property type="evidence" value="ECO:0007669"/>
    <property type="project" value="TreeGrafter"/>
</dbReference>
<feature type="domain" description="Glycine dehydrogenase C-terminal" evidence="6">
    <location>
        <begin position="349"/>
        <end position="448"/>
    </location>
</feature>
<dbReference type="PANTHER" id="PTHR11773:SF1">
    <property type="entry name" value="GLYCINE DEHYDROGENASE (DECARBOXYLATING), MITOCHONDRIAL"/>
    <property type="match status" value="1"/>
</dbReference>
<organism evidence="7 8">
    <name type="scientific">Estrella lausannensis</name>
    <dbReference type="NCBI Taxonomy" id="483423"/>
    <lineage>
        <taxon>Bacteria</taxon>
        <taxon>Pseudomonadati</taxon>
        <taxon>Chlamydiota</taxon>
        <taxon>Chlamydiia</taxon>
        <taxon>Parachlamydiales</taxon>
        <taxon>Candidatus Criblamydiaceae</taxon>
        <taxon>Estrella</taxon>
    </lineage>
</organism>
<dbReference type="InterPro" id="IPR015424">
    <property type="entry name" value="PyrdxlP-dep_Trfase"/>
</dbReference>
<comment type="catalytic activity">
    <reaction evidence="5">
        <text>N(6)-[(R)-lipoyl]-L-lysyl-[glycine-cleavage complex H protein] + glycine + H(+) = N(6)-[(R)-S(8)-aminomethyldihydrolipoyl]-L-lysyl-[glycine-cleavage complex H protein] + CO2</text>
        <dbReference type="Rhea" id="RHEA:24304"/>
        <dbReference type="Rhea" id="RHEA-COMP:10494"/>
        <dbReference type="Rhea" id="RHEA-COMP:10495"/>
        <dbReference type="ChEBI" id="CHEBI:15378"/>
        <dbReference type="ChEBI" id="CHEBI:16526"/>
        <dbReference type="ChEBI" id="CHEBI:57305"/>
        <dbReference type="ChEBI" id="CHEBI:83099"/>
        <dbReference type="ChEBI" id="CHEBI:83143"/>
        <dbReference type="EC" id="1.4.4.2"/>
    </reaction>
</comment>
<dbReference type="Gene3D" id="3.40.640.10">
    <property type="entry name" value="Type I PLP-dependent aspartate aminotransferase-like (Major domain)"/>
    <property type="match status" value="1"/>
</dbReference>
<dbReference type="InterPro" id="IPR015422">
    <property type="entry name" value="PyrdxlP-dep_Trfase_small"/>
</dbReference>
<evidence type="ECO:0000256" key="1">
    <source>
        <dbReference type="ARBA" id="ARBA00003788"/>
    </source>
</evidence>
<dbReference type="OrthoDB" id="9801272at2"/>
<dbReference type="GO" id="GO:0019464">
    <property type="term" value="P:glycine decarboxylation via glycine cleavage system"/>
    <property type="evidence" value="ECO:0007669"/>
    <property type="project" value="TreeGrafter"/>
</dbReference>
<accession>A0A0H5DQ09</accession>
<dbReference type="InterPro" id="IPR020581">
    <property type="entry name" value="GDC_P"/>
</dbReference>
<dbReference type="NCBIfam" id="NF003346">
    <property type="entry name" value="PRK04366.1"/>
    <property type="match status" value="1"/>
</dbReference>
<dbReference type="EMBL" id="CWGJ01000005">
    <property type="protein sequence ID" value="CRX37599.1"/>
    <property type="molecule type" value="Genomic_DNA"/>
</dbReference>
<dbReference type="GO" id="GO:0005960">
    <property type="term" value="C:glycine cleavage complex"/>
    <property type="evidence" value="ECO:0007669"/>
    <property type="project" value="TreeGrafter"/>
</dbReference>
<dbReference type="Gene3D" id="3.90.1150.10">
    <property type="entry name" value="Aspartate Aminotransferase, domain 1"/>
    <property type="match status" value="1"/>
</dbReference>
<dbReference type="FunFam" id="3.40.640.10:FF:000224">
    <property type="entry name" value="Probable glycine dehydrogenase (decarboxylating) subunit 2"/>
    <property type="match status" value="1"/>
</dbReference>
<evidence type="ECO:0000259" key="6">
    <source>
        <dbReference type="Pfam" id="PF21478"/>
    </source>
</evidence>
<dbReference type="EC" id="1.4.4.2" evidence="2"/>
<dbReference type="PANTHER" id="PTHR11773">
    <property type="entry name" value="GLYCINE DEHYDROGENASE, DECARBOXYLATING"/>
    <property type="match status" value="1"/>
</dbReference>
<dbReference type="Pfam" id="PF21478">
    <property type="entry name" value="GcvP2_C"/>
    <property type="match status" value="1"/>
</dbReference>
<keyword evidence="4 7" id="KW-0560">Oxidoreductase</keyword>
<dbReference type="InterPro" id="IPR049316">
    <property type="entry name" value="GDC-P_C"/>
</dbReference>
<gene>
    <name evidence="7" type="primary">gcvPB</name>
    <name evidence="7" type="ORF">ELAC_0238</name>
</gene>
<evidence type="ECO:0000256" key="5">
    <source>
        <dbReference type="ARBA" id="ARBA00049026"/>
    </source>
</evidence>
<dbReference type="Gene3D" id="6.20.440.10">
    <property type="match status" value="1"/>
</dbReference>
<dbReference type="InterPro" id="IPR015421">
    <property type="entry name" value="PyrdxlP-dep_Trfase_major"/>
</dbReference>
<dbReference type="GO" id="GO:0005829">
    <property type="term" value="C:cytosol"/>
    <property type="evidence" value="ECO:0007669"/>
    <property type="project" value="TreeGrafter"/>
</dbReference>
<dbReference type="GO" id="GO:0004375">
    <property type="term" value="F:glycine dehydrogenase (decarboxylating) activity"/>
    <property type="evidence" value="ECO:0007669"/>
    <property type="project" value="UniProtKB-EC"/>
</dbReference>